<dbReference type="PANTHER" id="PTHR42695">
    <property type="entry name" value="GLUTAMINE AMIDOTRANSFERASE YLR126C-RELATED"/>
    <property type="match status" value="1"/>
</dbReference>
<evidence type="ECO:0000313" key="3">
    <source>
        <dbReference type="Proteomes" id="UP000078406"/>
    </source>
</evidence>
<evidence type="ECO:0000313" key="2">
    <source>
        <dbReference type="EMBL" id="OAJ94812.1"/>
    </source>
</evidence>
<dbReference type="AlphaFoldDB" id="A0A177Y1R4"/>
<dbReference type="Proteomes" id="UP000078406">
    <property type="component" value="Unassembled WGS sequence"/>
</dbReference>
<dbReference type="NCBIfam" id="NF006562">
    <property type="entry name" value="PRK09065.1"/>
    <property type="match status" value="1"/>
</dbReference>
<keyword evidence="2" id="KW-0315">Glutamine amidotransferase</keyword>
<evidence type="ECO:0000259" key="1">
    <source>
        <dbReference type="Pfam" id="PF00117"/>
    </source>
</evidence>
<dbReference type="RefSeq" id="WP_054961144.1">
    <property type="nucleotide sequence ID" value="NZ_LLEI02000021.1"/>
</dbReference>
<dbReference type="Gene3D" id="3.40.50.880">
    <property type="match status" value="1"/>
</dbReference>
<dbReference type="InterPro" id="IPR044992">
    <property type="entry name" value="ChyE-like"/>
</dbReference>
<proteinExistence type="predicted"/>
<feature type="domain" description="Glutamine amidotransferase" evidence="1">
    <location>
        <begin position="52"/>
        <end position="199"/>
    </location>
</feature>
<gene>
    <name evidence="2" type="ORF">APB76_05880</name>
</gene>
<dbReference type="PROSITE" id="PS51273">
    <property type="entry name" value="GATASE_TYPE_1"/>
    <property type="match status" value="1"/>
</dbReference>
<dbReference type="EMBL" id="LLEI02000021">
    <property type="protein sequence ID" value="OAJ94812.1"/>
    <property type="molecule type" value="Genomic_DNA"/>
</dbReference>
<dbReference type="SUPFAM" id="SSF52317">
    <property type="entry name" value="Class I glutamine amidotransferase-like"/>
    <property type="match status" value="1"/>
</dbReference>
<dbReference type="InterPro" id="IPR017926">
    <property type="entry name" value="GATASE"/>
</dbReference>
<comment type="caution">
    <text evidence="2">The sequence shown here is derived from an EMBL/GenBank/DDBJ whole genome shotgun (WGS) entry which is preliminary data.</text>
</comment>
<dbReference type="PANTHER" id="PTHR42695:SF5">
    <property type="entry name" value="GLUTAMINE AMIDOTRANSFERASE YLR126C-RELATED"/>
    <property type="match status" value="1"/>
</dbReference>
<keyword evidence="2" id="KW-0808">Transferase</keyword>
<dbReference type="CDD" id="cd01741">
    <property type="entry name" value="GATase1_1"/>
    <property type="match status" value="1"/>
</dbReference>
<name>A0A177Y1R4_9VIBR</name>
<protein>
    <submittedName>
        <fullName evidence="2">Glutamine amidotransferase</fullName>
    </submittedName>
</protein>
<dbReference type="Pfam" id="PF00117">
    <property type="entry name" value="GATase"/>
    <property type="match status" value="1"/>
</dbReference>
<sequence>MKTLLIVNVGSAPESQLNKFGDFELWAKQAIGNTTLDIAFHDGINHPLPKPQNLAGVIIMGSLSMVTEEADWMKRLAAEIVQLAEFNIPTLGICFGHQLISYAFGGKVNINPNGLEVGTINVSRLPSSQDDQLLDQLAENFQAQAVHFQSVISLPDGAVRLAESSMDKHHAFRVGDCTWGVQFHPEFTAEIMIDVLENFQDELGEQVVTTKKRQVTSTPHAQQILKRFSDLCLAKTEVVST</sequence>
<dbReference type="GO" id="GO:0016740">
    <property type="term" value="F:transferase activity"/>
    <property type="evidence" value="ECO:0007669"/>
    <property type="project" value="UniProtKB-KW"/>
</dbReference>
<dbReference type="GO" id="GO:0005829">
    <property type="term" value="C:cytosol"/>
    <property type="evidence" value="ECO:0007669"/>
    <property type="project" value="TreeGrafter"/>
</dbReference>
<reference evidence="2 3" key="1">
    <citation type="journal article" date="2016" name="Syst. Appl. Microbiol.">
        <title>Vibrio bivalvicida sp. nov., a novel larval pathogen for bivalve molluscs reared in a hatchery.</title>
        <authorList>
            <person name="Dubert J."/>
            <person name="Romalde J.L."/>
            <person name="Prado S."/>
            <person name="Barja J.L."/>
        </authorList>
    </citation>
    <scope>NUCLEOTIDE SEQUENCE [LARGE SCALE GENOMIC DNA]</scope>
    <source>
        <strain evidence="2 3">605</strain>
    </source>
</reference>
<dbReference type="InterPro" id="IPR029062">
    <property type="entry name" value="Class_I_gatase-like"/>
</dbReference>
<organism evidence="2 3">
    <name type="scientific">Vibrio bivalvicida</name>
    <dbReference type="NCBI Taxonomy" id="1276888"/>
    <lineage>
        <taxon>Bacteria</taxon>
        <taxon>Pseudomonadati</taxon>
        <taxon>Pseudomonadota</taxon>
        <taxon>Gammaproteobacteria</taxon>
        <taxon>Vibrionales</taxon>
        <taxon>Vibrionaceae</taxon>
        <taxon>Vibrio</taxon>
        <taxon>Vibrio oreintalis group</taxon>
    </lineage>
</organism>
<accession>A0A177Y1R4</accession>